<gene>
    <name evidence="2" type="ORF">NEOCIP111885_01222</name>
</gene>
<feature type="domain" description="Bacterial bifunctional deaminase-reductase C-terminal" evidence="1">
    <location>
        <begin position="5"/>
        <end position="166"/>
    </location>
</feature>
<organism evidence="2 3">
    <name type="scientific">Pseudoneobacillus rhizosphaerae</name>
    <dbReference type="NCBI Taxonomy" id="2880968"/>
    <lineage>
        <taxon>Bacteria</taxon>
        <taxon>Bacillati</taxon>
        <taxon>Bacillota</taxon>
        <taxon>Bacilli</taxon>
        <taxon>Bacillales</taxon>
        <taxon>Bacillaceae</taxon>
        <taxon>Pseudoneobacillus</taxon>
    </lineage>
</organism>
<evidence type="ECO:0000313" key="3">
    <source>
        <dbReference type="Proteomes" id="UP000789845"/>
    </source>
</evidence>
<dbReference type="Gene3D" id="3.40.430.10">
    <property type="entry name" value="Dihydrofolate Reductase, subunit A"/>
    <property type="match status" value="1"/>
</dbReference>
<name>A0A9C7LAJ2_9BACI</name>
<reference evidence="2" key="1">
    <citation type="submission" date="2021-10" db="EMBL/GenBank/DDBJ databases">
        <authorList>
            <person name="Criscuolo A."/>
        </authorList>
    </citation>
    <scope>NUCLEOTIDE SEQUENCE</scope>
    <source>
        <strain evidence="2">CIP111885</strain>
    </source>
</reference>
<dbReference type="Pfam" id="PF01872">
    <property type="entry name" value="RibD_C"/>
    <property type="match status" value="1"/>
</dbReference>
<dbReference type="Proteomes" id="UP000789845">
    <property type="component" value="Unassembled WGS sequence"/>
</dbReference>
<evidence type="ECO:0000259" key="1">
    <source>
        <dbReference type="Pfam" id="PF01872"/>
    </source>
</evidence>
<comment type="caution">
    <text evidence="2">The sequence shown here is derived from an EMBL/GenBank/DDBJ whole genome shotgun (WGS) entry which is preliminary data.</text>
</comment>
<dbReference type="InterPro" id="IPR024072">
    <property type="entry name" value="DHFR-like_dom_sf"/>
</dbReference>
<dbReference type="GO" id="GO:0008703">
    <property type="term" value="F:5-amino-6-(5-phosphoribosylamino)uracil reductase activity"/>
    <property type="evidence" value="ECO:0007669"/>
    <property type="project" value="InterPro"/>
</dbReference>
<dbReference type="SUPFAM" id="SSF53597">
    <property type="entry name" value="Dihydrofolate reductase-like"/>
    <property type="match status" value="1"/>
</dbReference>
<dbReference type="GO" id="GO:0009231">
    <property type="term" value="P:riboflavin biosynthetic process"/>
    <property type="evidence" value="ECO:0007669"/>
    <property type="project" value="InterPro"/>
</dbReference>
<evidence type="ECO:0000313" key="2">
    <source>
        <dbReference type="EMBL" id="CAG9607530.1"/>
    </source>
</evidence>
<dbReference type="PANTHER" id="PTHR38011">
    <property type="entry name" value="DIHYDROFOLATE REDUCTASE FAMILY PROTEIN (AFU_ORTHOLOGUE AFUA_8G06820)"/>
    <property type="match status" value="1"/>
</dbReference>
<sequence length="176" mass="20307">MDNQRKVVLYVATSLDGYIATKEESLEWLFKIESEGDAGYSQFYETVDTILMGRRTYDWIMAMEKGKFPYENKECYVFSNTLNGKTENVEFVNEEVVSFTTKLKSEAGKDIWIVGGGELLHLFLLNKLVDEYVITIAPTLIGKGIPLFKEADYELELELIDVKRFNQFAQIHFVTK</sequence>
<protein>
    <submittedName>
        <fullName evidence="2">IS1595 family transposase ISCac2</fullName>
    </submittedName>
</protein>
<keyword evidence="3" id="KW-1185">Reference proteome</keyword>
<dbReference type="PANTHER" id="PTHR38011:SF11">
    <property type="entry name" value="2,5-DIAMINO-6-RIBOSYLAMINO-4(3H)-PYRIMIDINONE 5'-PHOSPHATE REDUCTASE"/>
    <property type="match status" value="1"/>
</dbReference>
<dbReference type="EMBL" id="CAKJTG010000006">
    <property type="protein sequence ID" value="CAG9607530.1"/>
    <property type="molecule type" value="Genomic_DNA"/>
</dbReference>
<dbReference type="InterPro" id="IPR002734">
    <property type="entry name" value="RibDG_C"/>
</dbReference>
<dbReference type="RefSeq" id="WP_230495803.1">
    <property type="nucleotide sequence ID" value="NZ_CAKJTG010000006.1"/>
</dbReference>
<dbReference type="InterPro" id="IPR050765">
    <property type="entry name" value="Riboflavin_Biosynth_HTPR"/>
</dbReference>
<proteinExistence type="predicted"/>
<accession>A0A9C7LAJ2</accession>
<dbReference type="AlphaFoldDB" id="A0A9C7LAJ2"/>